<evidence type="ECO:0000313" key="2">
    <source>
        <dbReference type="EMBL" id="MBD2702897.1"/>
    </source>
</evidence>
<dbReference type="Proteomes" id="UP000598820">
    <property type="component" value="Unassembled WGS sequence"/>
</dbReference>
<dbReference type="EMBL" id="JACWZY010000018">
    <property type="protein sequence ID" value="MBD2702897.1"/>
    <property type="molecule type" value="Genomic_DNA"/>
</dbReference>
<sequence length="1069" mass="123990">MNPFPRIHSLGKVNIIHHQEFFYKFHSFRTDFVGDSGVGKSIITDLLQLILIGSTEYSSSTQSKEDRPFQTLVLKTTDNTDFGYAYINVETASGQYLVLGTYIARNQNQTQAFIIQQSLDFDADNLIPLNEPIQVDAFESKGKWLPIDELDQHFNEERDLGFKKFRRFSEYHKTLHVNQLLPLDVTVENALQDYAKILQTFARKNINIKDGVDLQDFLFGRQWRTHFKKAFEKVVSSMEDDMSTFRNNREQLDKIERKQKALKSLFDLKSKLDNARSTWERLQHYHLLQQKQEQQTEIQKVLSKHFGSRAMLVVLQRVKDEKIKELAKDIPILEKRKQTQSKESDRLKKPVDHVDAIEQFIAIHGLEDIQAVQKFHRKFNTERVLYTALQSGKAKLEQRGLIIAFDELDHSLGLLSINQSLQSDITTWKQELTTKKALLTCNDIDNEHSLVYWALNNQPKLTPERESMVLYFQQGNVLTVTSDNAHVGHRYIPEPAIVLQATTRQSGNGFWADLGGVHSFFEYTEERLFDGKDEEAIKVRFRANRDVLKHSMAEIEKSIETGKKLQDFFGELEQPQSFFEAWPQRETLNYQESDLNNEVLNWLETQLNSALNDYTNREQIIADHRKAEEERDTFIAQLSAKEMLKKQLETFAITQLEAVDSLLTELKVEYGLEVNEKDEPQLSEDTYYADFKECHNRAGAGQNVKQEVTRLHQQLKETEKELTVLELESENLEKGLPVDYSKDKLAEAKKAKDDYQNKYIRAYGEVIANPDIVQNDRSRLEQTEDFKILVRHVLPAIFQKIDFKEEDVWQKITEYMDDIIHRNAEINKNKLVKVRDLMQELHTEIGRQTNILREVGNMLNRREAEISGGLKASLKGEPNSRIRVQWITQFLDDMPAINEGLWHNAIQEYLSAREQRQKVSIDELIIDEYKRYTDHPLPQITIDDLLSPFSYYTPNYKIHTASGITNSGSTGQTYTSMALLCIAKLSMMKKDQALKSEGLRFMSIDEAAGIGSNLEMLEKIAKQYGYQVFSLSIPLNHVNEGEQHIYRLYKADGEEFINKHPVAIFSNEV</sequence>
<evidence type="ECO:0000313" key="3">
    <source>
        <dbReference type="Proteomes" id="UP000598820"/>
    </source>
</evidence>
<evidence type="ECO:0000256" key="1">
    <source>
        <dbReference type="SAM" id="Coils"/>
    </source>
</evidence>
<dbReference type="RefSeq" id="WP_190888747.1">
    <property type="nucleotide sequence ID" value="NZ_JACWZY010000018.1"/>
</dbReference>
<evidence type="ECO:0008006" key="4">
    <source>
        <dbReference type="Google" id="ProtNLM"/>
    </source>
</evidence>
<feature type="coiled-coil region" evidence="1">
    <location>
        <begin position="701"/>
        <end position="765"/>
    </location>
</feature>
<keyword evidence="1" id="KW-0175">Coiled coil</keyword>
<accession>A0A927AU79</accession>
<organism evidence="2 3">
    <name type="scientific">Spirosoma profusum</name>
    <dbReference type="NCBI Taxonomy" id="2771354"/>
    <lineage>
        <taxon>Bacteria</taxon>
        <taxon>Pseudomonadati</taxon>
        <taxon>Bacteroidota</taxon>
        <taxon>Cytophagia</taxon>
        <taxon>Cytophagales</taxon>
        <taxon>Cytophagaceae</taxon>
        <taxon>Spirosoma</taxon>
    </lineage>
</organism>
<reference evidence="2" key="1">
    <citation type="submission" date="2020-09" db="EMBL/GenBank/DDBJ databases">
        <authorList>
            <person name="Kim M.K."/>
        </authorList>
    </citation>
    <scope>NUCLEOTIDE SEQUENCE</scope>
    <source>
        <strain evidence="2">BT702</strain>
    </source>
</reference>
<dbReference type="Gene3D" id="3.40.1140.10">
    <property type="match status" value="1"/>
</dbReference>
<gene>
    <name evidence="2" type="ORF">IC229_19780</name>
</gene>
<dbReference type="AlphaFoldDB" id="A0A927AU79"/>
<comment type="caution">
    <text evidence="2">The sequence shown here is derived from an EMBL/GenBank/DDBJ whole genome shotgun (WGS) entry which is preliminary data.</text>
</comment>
<name>A0A927AU79_9BACT</name>
<keyword evidence="3" id="KW-1185">Reference proteome</keyword>
<protein>
    <recommendedName>
        <fullName evidence="4">MukB N-terminal domain-containing protein</fullName>
    </recommendedName>
</protein>
<proteinExistence type="predicted"/>